<feature type="transmembrane region" description="Helical" evidence="9">
    <location>
        <begin position="59"/>
        <end position="78"/>
    </location>
</feature>
<dbReference type="Pfam" id="PF02653">
    <property type="entry name" value="BPD_transp_2"/>
    <property type="match status" value="1"/>
</dbReference>
<evidence type="ECO:0000256" key="4">
    <source>
        <dbReference type="ARBA" id="ARBA00022692"/>
    </source>
</evidence>
<dbReference type="GO" id="GO:0006865">
    <property type="term" value="P:amino acid transport"/>
    <property type="evidence" value="ECO:0007669"/>
    <property type="project" value="UniProtKB-KW"/>
</dbReference>
<evidence type="ECO:0000256" key="5">
    <source>
        <dbReference type="ARBA" id="ARBA00022970"/>
    </source>
</evidence>
<dbReference type="OrthoDB" id="9807115at2"/>
<evidence type="ECO:0000313" key="11">
    <source>
        <dbReference type="Proteomes" id="UP000253529"/>
    </source>
</evidence>
<evidence type="ECO:0000256" key="8">
    <source>
        <dbReference type="ARBA" id="ARBA00037998"/>
    </source>
</evidence>
<keyword evidence="11" id="KW-1185">Reference proteome</keyword>
<feature type="transmembrane region" description="Helical" evidence="9">
    <location>
        <begin position="138"/>
        <end position="162"/>
    </location>
</feature>
<evidence type="ECO:0000313" key="10">
    <source>
        <dbReference type="EMBL" id="RBP07097.1"/>
    </source>
</evidence>
<dbReference type="AlphaFoldDB" id="A0A366EXI4"/>
<dbReference type="PANTHER" id="PTHR11795">
    <property type="entry name" value="BRANCHED-CHAIN AMINO ACID TRANSPORT SYSTEM PERMEASE PROTEIN LIVH"/>
    <property type="match status" value="1"/>
</dbReference>
<organism evidence="10 11">
    <name type="scientific">Roseiarcus fermentans</name>
    <dbReference type="NCBI Taxonomy" id="1473586"/>
    <lineage>
        <taxon>Bacteria</taxon>
        <taxon>Pseudomonadati</taxon>
        <taxon>Pseudomonadota</taxon>
        <taxon>Alphaproteobacteria</taxon>
        <taxon>Hyphomicrobiales</taxon>
        <taxon>Roseiarcaceae</taxon>
        <taxon>Roseiarcus</taxon>
    </lineage>
</organism>
<keyword evidence="6 9" id="KW-1133">Transmembrane helix</keyword>
<dbReference type="Proteomes" id="UP000253529">
    <property type="component" value="Unassembled WGS sequence"/>
</dbReference>
<comment type="similarity">
    <text evidence="8">Belongs to the binding-protein-dependent transport system permease family. LivHM subfamily.</text>
</comment>
<feature type="transmembrane region" description="Helical" evidence="9">
    <location>
        <begin position="232"/>
        <end position="253"/>
    </location>
</feature>
<dbReference type="PANTHER" id="PTHR11795:SF445">
    <property type="entry name" value="AMINO ACID ABC TRANSPORTER PERMEASE PROTEIN"/>
    <property type="match status" value="1"/>
</dbReference>
<evidence type="ECO:0000256" key="1">
    <source>
        <dbReference type="ARBA" id="ARBA00004651"/>
    </source>
</evidence>
<evidence type="ECO:0000256" key="3">
    <source>
        <dbReference type="ARBA" id="ARBA00022475"/>
    </source>
</evidence>
<dbReference type="GO" id="GO:0005886">
    <property type="term" value="C:plasma membrane"/>
    <property type="evidence" value="ECO:0007669"/>
    <property type="project" value="UniProtKB-SubCell"/>
</dbReference>
<dbReference type="InterPro" id="IPR001851">
    <property type="entry name" value="ABC_transp_permease"/>
</dbReference>
<keyword evidence="3" id="KW-1003">Cell membrane</keyword>
<keyword evidence="2" id="KW-0813">Transport</keyword>
<feature type="transmembrane region" description="Helical" evidence="9">
    <location>
        <begin position="265"/>
        <end position="283"/>
    </location>
</feature>
<proteinExistence type="inferred from homology"/>
<keyword evidence="7 9" id="KW-0472">Membrane</keyword>
<dbReference type="GO" id="GO:0022857">
    <property type="term" value="F:transmembrane transporter activity"/>
    <property type="evidence" value="ECO:0007669"/>
    <property type="project" value="InterPro"/>
</dbReference>
<evidence type="ECO:0000256" key="7">
    <source>
        <dbReference type="ARBA" id="ARBA00023136"/>
    </source>
</evidence>
<gene>
    <name evidence="10" type="ORF">DFR50_12927</name>
</gene>
<accession>A0A366EXI4</accession>
<feature type="transmembrane region" description="Helical" evidence="9">
    <location>
        <begin position="90"/>
        <end position="110"/>
    </location>
</feature>
<reference evidence="10 11" key="1">
    <citation type="submission" date="2018-06" db="EMBL/GenBank/DDBJ databases">
        <title>Genomic Encyclopedia of Type Strains, Phase IV (KMG-IV): sequencing the most valuable type-strain genomes for metagenomic binning, comparative biology and taxonomic classification.</title>
        <authorList>
            <person name="Goeker M."/>
        </authorList>
    </citation>
    <scope>NUCLEOTIDE SEQUENCE [LARGE SCALE GENOMIC DNA]</scope>
    <source>
        <strain evidence="10 11">DSM 24875</strain>
    </source>
</reference>
<keyword evidence="5" id="KW-0029">Amino-acid transport</keyword>
<dbReference type="CDD" id="cd06582">
    <property type="entry name" value="TM_PBP1_LivH_like"/>
    <property type="match status" value="1"/>
</dbReference>
<protein>
    <submittedName>
        <fullName evidence="10">Amino acid/amide ABC transporter membrane protein 1 (HAAT family)</fullName>
    </submittedName>
</protein>
<comment type="caution">
    <text evidence="10">The sequence shown here is derived from an EMBL/GenBank/DDBJ whole genome shotgun (WGS) entry which is preliminary data.</text>
</comment>
<feature type="transmembrane region" description="Helical" evidence="9">
    <location>
        <begin position="193"/>
        <end position="212"/>
    </location>
</feature>
<dbReference type="InterPro" id="IPR052157">
    <property type="entry name" value="BCAA_transport_permease"/>
</dbReference>
<comment type="subcellular location">
    <subcellularLocation>
        <location evidence="1">Cell membrane</location>
        <topology evidence="1">Multi-pass membrane protein</topology>
    </subcellularLocation>
</comment>
<dbReference type="EMBL" id="QNRK01000029">
    <property type="protein sequence ID" value="RBP07097.1"/>
    <property type="molecule type" value="Genomic_DNA"/>
</dbReference>
<evidence type="ECO:0000256" key="6">
    <source>
        <dbReference type="ARBA" id="ARBA00022989"/>
    </source>
</evidence>
<sequence length="298" mass="31079">MTWINQIIQGVLLGGYYALIACGLSFLFSVMRIINLAHGSLAVLAAYALFWLADRFGVSPILGLVAVLPAMAILGWLLQKTILERSARSGRLVPVLSTFGLAIVIDNLLFQAYGADTRSLAPFVGSLSYDSFDLSDDVSLGTLALITFVTAVAMLGGLQLFLTRTPLGRAIRATAEDPDTVGLLGINAGRVNAVAMSIAMVTVGVAGFFMAVRATFAPYAGAAQLLFAFESAVIGGVGSLWGTLIGGIVLGVAQSLGAQLHPQGFLIAGHLTFLAVVLARLTLAARGGRLRAWIGGAR</sequence>
<dbReference type="RefSeq" id="WP_113891470.1">
    <property type="nucleotide sequence ID" value="NZ_QNRK01000029.1"/>
</dbReference>
<feature type="transmembrane region" description="Helical" evidence="9">
    <location>
        <begin position="6"/>
        <end position="28"/>
    </location>
</feature>
<keyword evidence="4 9" id="KW-0812">Transmembrane</keyword>
<evidence type="ECO:0000256" key="9">
    <source>
        <dbReference type="SAM" id="Phobius"/>
    </source>
</evidence>
<evidence type="ECO:0000256" key="2">
    <source>
        <dbReference type="ARBA" id="ARBA00022448"/>
    </source>
</evidence>
<name>A0A366EXI4_9HYPH</name>